<protein>
    <submittedName>
        <fullName evidence="2">Putative oxidoreductase</fullName>
    </submittedName>
</protein>
<dbReference type="RefSeq" id="WP_075269441.1">
    <property type="nucleotide sequence ID" value="NZ_CP014332.1"/>
</dbReference>
<name>A0A1L6RAV8_9LACO</name>
<dbReference type="PANTHER" id="PTHR43157">
    <property type="entry name" value="PHOSPHATIDYLINOSITOL-GLYCAN BIOSYNTHESIS CLASS F PROTEIN-RELATED"/>
    <property type="match status" value="1"/>
</dbReference>
<dbReference type="KEGG" id="wjo:FOL01_0741"/>
<dbReference type="InterPro" id="IPR002347">
    <property type="entry name" value="SDR_fam"/>
</dbReference>
<dbReference type="PRINTS" id="PR00081">
    <property type="entry name" value="GDHRDH"/>
</dbReference>
<dbReference type="EMBL" id="CP014332">
    <property type="protein sequence ID" value="APS41600.1"/>
    <property type="molecule type" value="Genomic_DNA"/>
</dbReference>
<gene>
    <name evidence="2" type="ORF">FOL01_0741</name>
</gene>
<accession>A0A1L6RAV8</accession>
<organism evidence="2 3">
    <name type="scientific">Weissella jogaejeotgali</name>
    <dbReference type="NCBI Taxonomy" id="1631871"/>
    <lineage>
        <taxon>Bacteria</taxon>
        <taxon>Bacillati</taxon>
        <taxon>Bacillota</taxon>
        <taxon>Bacilli</taxon>
        <taxon>Lactobacillales</taxon>
        <taxon>Lactobacillaceae</taxon>
        <taxon>Weissella</taxon>
    </lineage>
</organism>
<proteinExistence type="predicted"/>
<dbReference type="GO" id="GO:0016491">
    <property type="term" value="F:oxidoreductase activity"/>
    <property type="evidence" value="ECO:0007669"/>
    <property type="project" value="UniProtKB-KW"/>
</dbReference>
<dbReference type="Proteomes" id="UP000185473">
    <property type="component" value="Chromosome"/>
</dbReference>
<evidence type="ECO:0000313" key="3">
    <source>
        <dbReference type="Proteomes" id="UP000185473"/>
    </source>
</evidence>
<dbReference type="Gene3D" id="3.40.50.720">
    <property type="entry name" value="NAD(P)-binding Rossmann-like Domain"/>
    <property type="match status" value="1"/>
</dbReference>
<reference evidence="2 3" key="1">
    <citation type="submission" date="2016-02" db="EMBL/GenBank/DDBJ databases">
        <title>Complete Genome Sequence of Weissella jogaejeotgali FOL01.</title>
        <authorList>
            <person name="Lee J.-H."/>
            <person name="Ku H.-J."/>
        </authorList>
    </citation>
    <scope>NUCLEOTIDE SEQUENCE [LARGE SCALE GENOMIC DNA]</scope>
    <source>
        <strain evidence="2 3">FOL01</strain>
    </source>
</reference>
<dbReference type="OrthoDB" id="9809821at2"/>
<sequence length="281" mass="31574">MIKKNVIITGASDGIGAAAARGLNKAEYNLYLVGRNKVKTAKVANEVDAPYFTADFSQLDQVRHLAELLQRTLGDQKIDILVNNAGGLFGTHALTNDGFERTIQVDYLAPFLLTQLLMPNFNSDQAVVLNTSSIAHQLFGHINLNDLNNSHKKYKGSKAYGDAKLANILFANELDRRFHKNGLSAVSFHPGMIRTNFANDKKSWMYRIYHTMLNKVVMQSAQEGGDTLRFFIEGTPGETWESGAYYNKRKKAKKVNPQVNDLTLQQQLWDKTEKLLQGYMQ</sequence>
<dbReference type="Pfam" id="PF00106">
    <property type="entry name" value="adh_short"/>
    <property type="match status" value="1"/>
</dbReference>
<dbReference type="AlphaFoldDB" id="A0A1L6RAV8"/>
<dbReference type="PANTHER" id="PTHR43157:SF31">
    <property type="entry name" value="PHOSPHATIDYLINOSITOL-GLYCAN BIOSYNTHESIS CLASS F PROTEIN"/>
    <property type="match status" value="1"/>
</dbReference>
<evidence type="ECO:0000313" key="2">
    <source>
        <dbReference type="EMBL" id="APS41600.1"/>
    </source>
</evidence>
<dbReference type="STRING" id="1631871.FOL01_0741"/>
<dbReference type="InterPro" id="IPR036291">
    <property type="entry name" value="NAD(P)-bd_dom_sf"/>
</dbReference>
<dbReference type="SUPFAM" id="SSF51735">
    <property type="entry name" value="NAD(P)-binding Rossmann-fold domains"/>
    <property type="match status" value="1"/>
</dbReference>
<keyword evidence="3" id="KW-1185">Reference proteome</keyword>
<evidence type="ECO:0000256" key="1">
    <source>
        <dbReference type="ARBA" id="ARBA00023002"/>
    </source>
</evidence>
<keyword evidence="1" id="KW-0560">Oxidoreductase</keyword>